<evidence type="ECO:0000313" key="2">
    <source>
        <dbReference type="EMBL" id="SHJ15856.1"/>
    </source>
</evidence>
<proteinExistence type="predicted"/>
<dbReference type="InterPro" id="IPR050312">
    <property type="entry name" value="IolE/XylAMocC-like"/>
</dbReference>
<dbReference type="PANTHER" id="PTHR12110">
    <property type="entry name" value="HYDROXYPYRUVATE ISOMERASE"/>
    <property type="match status" value="1"/>
</dbReference>
<dbReference type="Gene3D" id="3.20.20.150">
    <property type="entry name" value="Divalent-metal-dependent TIM barrel enzymes"/>
    <property type="match status" value="1"/>
</dbReference>
<dbReference type="OrthoDB" id="1399043at2"/>
<dbReference type="Proteomes" id="UP000184231">
    <property type="component" value="Unassembled WGS sequence"/>
</dbReference>
<dbReference type="InterPro" id="IPR013022">
    <property type="entry name" value="Xyl_isomerase-like_TIM-brl"/>
</dbReference>
<sequence length="349" mass="38582">MQENNFPKLHNASWPGVVGKGPDSEPTISIDTMIDLTANAAVEGVKFDGFDLFLFEPHLDINASDDGIKIIADKARAKNLEIGSLVAPVWAPVGGGSAMGSKAERDKFLEQIKKSSKIGYKLRELGVRPHGVIRIDSSADPASWAKDPVGNTKLIAQTFREACDIAADYGESLAAEGEICWGGMHGWKAMVDTLEAVNRPNIGFQADMAHTLLYLLGYNKPDERILPKDFQWEDRATLTEGLKTLTAALRPWTIDFHVAQNDGTVFGAGSHDKTGRHCLASDPNGKLNITEDAGFWLRDDQGELTKKFKHICWDGCMFPNEVMMQPKTWNDILKAMINVRQKHGWYEAE</sequence>
<protein>
    <submittedName>
        <fullName evidence="2">Xylose isomerase-like TIM barrel</fullName>
    </submittedName>
</protein>
<reference evidence="2 3" key="1">
    <citation type="submission" date="2016-11" db="EMBL/GenBank/DDBJ databases">
        <authorList>
            <person name="Jaros S."/>
            <person name="Januszkiewicz K."/>
            <person name="Wedrychowicz H."/>
        </authorList>
    </citation>
    <scope>NUCLEOTIDE SEQUENCE [LARGE SCALE GENOMIC DNA]</scope>
    <source>
        <strain evidence="2 3">CGMCC 1.8863</strain>
    </source>
</reference>
<feature type="domain" description="Xylose isomerase-like TIM barrel" evidence="1">
    <location>
        <begin position="45"/>
        <end position="225"/>
    </location>
</feature>
<evidence type="ECO:0000259" key="1">
    <source>
        <dbReference type="Pfam" id="PF01261"/>
    </source>
</evidence>
<keyword evidence="3" id="KW-1185">Reference proteome</keyword>
<dbReference type="STRING" id="558155.SAMN04487911_11280"/>
<accession>A0A1M6H126</accession>
<dbReference type="InterPro" id="IPR036237">
    <property type="entry name" value="Xyl_isomerase-like_sf"/>
</dbReference>
<dbReference type="SUPFAM" id="SSF51658">
    <property type="entry name" value="Xylose isomerase-like"/>
    <property type="match status" value="1"/>
</dbReference>
<name>A0A1M6H126_9FLAO</name>
<dbReference type="RefSeq" id="WP_072764478.1">
    <property type="nucleotide sequence ID" value="NZ_FQYX01000012.1"/>
</dbReference>
<gene>
    <name evidence="2" type="ORF">SAMN04487911_11280</name>
</gene>
<dbReference type="GO" id="GO:0016853">
    <property type="term" value="F:isomerase activity"/>
    <property type="evidence" value="ECO:0007669"/>
    <property type="project" value="UniProtKB-KW"/>
</dbReference>
<dbReference type="PANTHER" id="PTHR12110:SF21">
    <property type="entry name" value="XYLOSE ISOMERASE-LIKE TIM BARREL DOMAIN-CONTAINING PROTEIN"/>
    <property type="match status" value="1"/>
</dbReference>
<dbReference type="AlphaFoldDB" id="A0A1M6H126"/>
<keyword evidence="2" id="KW-0413">Isomerase</keyword>
<dbReference type="Pfam" id="PF01261">
    <property type="entry name" value="AP_endonuc_2"/>
    <property type="match status" value="1"/>
</dbReference>
<dbReference type="EMBL" id="FQYX01000012">
    <property type="protein sequence ID" value="SHJ15856.1"/>
    <property type="molecule type" value="Genomic_DNA"/>
</dbReference>
<evidence type="ECO:0000313" key="3">
    <source>
        <dbReference type="Proteomes" id="UP000184231"/>
    </source>
</evidence>
<organism evidence="2 3">
    <name type="scientific">Arenibacter nanhaiticus</name>
    <dbReference type="NCBI Taxonomy" id="558155"/>
    <lineage>
        <taxon>Bacteria</taxon>
        <taxon>Pseudomonadati</taxon>
        <taxon>Bacteroidota</taxon>
        <taxon>Flavobacteriia</taxon>
        <taxon>Flavobacteriales</taxon>
        <taxon>Flavobacteriaceae</taxon>
        <taxon>Arenibacter</taxon>
    </lineage>
</organism>